<keyword evidence="1" id="KW-0732">Signal</keyword>
<dbReference type="KEGG" id="osg:BST96_17515"/>
<evidence type="ECO:0000259" key="2">
    <source>
        <dbReference type="PROSITE" id="PS51208"/>
    </source>
</evidence>
<dbReference type="InterPro" id="IPR006315">
    <property type="entry name" value="OM_autotransptr_brl_dom"/>
</dbReference>
<evidence type="ECO:0000256" key="1">
    <source>
        <dbReference type="SAM" id="SignalP"/>
    </source>
</evidence>
<sequence length="1880" mass="189030">MKNLSASYTVALGGSLLFSLSASAVTITGTETTQPILTSGDDLIITAGGSIDTGGAFSPAVGFNSVTYGLFDNAGSIISSETNFIQGAVDFQNATLSNGFTNTGSIFSTSTNAADPATAVTLNNSTITNGFTNTGSMNGKAASLYLTTSSAIEGGLINSGTMTAEFAFGAEVGIGLDNNSYINGGIDNSGLIEGLELSSAAHISGGINNTGSIATEGPGKWAISLSAATIDGGITNNGTGVISATDGGGIVLFSSGASITGDISNASGAAIIATAGYDGIRLESDVSLIGSILNDGSISGGFGGIDTRVNSIITGDIINTGVVSGEFSGITLGGALSGNIENSGTIESTDTFSSDGVNISGTVSGSLINQLSGQIEGVGVLGGTVTNGIVNAGDIIVDVNSFAIAIQNGGTISSGINNTGTISGLDGINAYDDSTISGDIVNAGLIEGVGRHGIELGESSFSAASGLSMTGNIINSSSGVIDGLNTGLSINNVSMLDGSVDNSGQISGGNTGLNISNSAAINGDISNTGGINGGSIGIHVNNSGVVNGDISNIGVITGQDAGISLFNAATVTGDIINNNSITATGLSSPNGASGIAISIGSTIDGNIVNNSLSTISGSQRGIILAGNGSTATVNGAINNAGTIEATSTDSSVAIALFDNALLGQGLVNQSTGVISGHNYAALVGQSSTLNGGITNAGTMIATNSNVDDGTGSSGILLFDNGSVTGGLLNSGSILSSGPAVLLVGNSSLTGDLVNTGTIEGSAGIEVNGSSIDGDIINSGTITATTEDYAGIDIFTELNQAQDAAVPATMTGGIINSGLIENTATLLDDGDPAPAIWLDGIDLQGGIVNEANGIIRSAASEAIVIDNIDSLQGIAIPRTVVRGISNDGVIESSNGLESAISLYGGQITGGVFNNSSGVISGAQALRITGITSDETEDFDNDIETESIKQDTTSGITGGISNSGQLLGTIDANLVSSASIPLFSNNAVDYGTVSISHGASVDFISNSGLIQNTGAAPALSIGSNNDIANLPPGGDPQDIVLGLPLAVVEPGSITGNLENSGNIIADNNAAIFLNNGAINGSILNNSNATIDGSGGGIIAFNSAIAGDIINAGDIISAGPEGPALNNGYGIDIQLSSVGAITNSGTITGGFILEDSSMSGFFTNEGLLQAAANGGDAFVVRGSSSINQLSNNGSLIGDGAIVVEAGAQLNALFNSGNISGTDVAIAAVDSGSTINLIFNGEGATITGGTQGAIVAANGGSIAEVDNLGTIIGDTVVTADGDINSDVGNVYNEGTMGNVSGADYVYNEGVMGNVSLNGGIYNSTGGTSGTVTGAGIFFLATTGSEGLAPTAETVSRINGDFTFDGSLFLYGIVSTDAGFTETARLDVTGDVDVRGASVIIETTFDSVMAVGDDFSILSAGGSLNSDISTASGVTYDYDNTDAEASGIDPVTGLYVEDTSLVLDYTIEQRGNQLFAVVGSNDVNDAIAEIYVEIEDEELDVFIDTTGGSNVLNTAEALTDISDSGDIAEGSELDQALQALQQDFGEGDEVALVKAVDSLSPETVEAVAVSVMNADSVAASTVNNRSTALRGYYGFSGAMAGDPMGINGFWMQAYDNETDQNTRDGIDGFDADTYGFALGFDSALGEQVNAGLAFSYADTDVEGKIKSSEMSIDSYRLALYGSYNADSYYLDGQIAYAFNEYETDRQIDPSLTNSPLVASGDHDGDQYSLRFRAGYPYATENGWFITPKAELDYTYLSEDDYRETGAGNVGLEVTSDDVEVLILGIGVKFAYPISTANEITWIPEFSVDYLYDTIGDEVEIDSNFIGVSGGGFITRGANVEQEMYKASLRLRAFGQGAFSFSGGYDYIEKDEYDSHSIMATLRYDF</sequence>
<accession>A0A1X9NDW2</accession>
<dbReference type="STRING" id="716816.BST96_17515"/>
<feature type="signal peptide" evidence="1">
    <location>
        <begin position="1"/>
        <end position="24"/>
    </location>
</feature>
<feature type="chain" id="PRO_5012507880" description="Autotransporter domain-containing protein" evidence="1">
    <location>
        <begin position="25"/>
        <end position="1880"/>
    </location>
</feature>
<evidence type="ECO:0000313" key="3">
    <source>
        <dbReference type="EMBL" id="ARN75746.1"/>
    </source>
</evidence>
<dbReference type="Proteomes" id="UP000193450">
    <property type="component" value="Chromosome"/>
</dbReference>
<organism evidence="3 4">
    <name type="scientific">Oceanicoccus sagamiensis</name>
    <dbReference type="NCBI Taxonomy" id="716816"/>
    <lineage>
        <taxon>Bacteria</taxon>
        <taxon>Pseudomonadati</taxon>
        <taxon>Pseudomonadota</taxon>
        <taxon>Gammaproteobacteria</taxon>
        <taxon>Cellvibrionales</taxon>
        <taxon>Spongiibacteraceae</taxon>
        <taxon>Oceanicoccus</taxon>
    </lineage>
</organism>
<dbReference type="GO" id="GO:0019867">
    <property type="term" value="C:outer membrane"/>
    <property type="evidence" value="ECO:0007669"/>
    <property type="project" value="InterPro"/>
</dbReference>
<dbReference type="NCBIfam" id="TIGR01414">
    <property type="entry name" value="autotrans_barl"/>
    <property type="match status" value="1"/>
</dbReference>
<evidence type="ECO:0000313" key="4">
    <source>
        <dbReference type="Proteomes" id="UP000193450"/>
    </source>
</evidence>
<dbReference type="EMBL" id="CP019343">
    <property type="protein sequence ID" value="ARN75746.1"/>
    <property type="molecule type" value="Genomic_DNA"/>
</dbReference>
<protein>
    <recommendedName>
        <fullName evidence="2">Autotransporter domain-containing protein</fullName>
    </recommendedName>
</protein>
<reference evidence="3 4" key="1">
    <citation type="submission" date="2016-11" db="EMBL/GenBank/DDBJ databases">
        <title>Trade-off between light-utilization and light-protection in marine flavobacteria.</title>
        <authorList>
            <person name="Kumagai Y."/>
        </authorList>
    </citation>
    <scope>NUCLEOTIDE SEQUENCE [LARGE SCALE GENOMIC DNA]</scope>
    <source>
        <strain evidence="3 4">NBRC 107125</strain>
    </source>
</reference>
<dbReference type="InterPro" id="IPR005546">
    <property type="entry name" value="Autotransporte_beta"/>
</dbReference>
<proteinExistence type="predicted"/>
<dbReference type="SMART" id="SM00869">
    <property type="entry name" value="Autotransporter"/>
    <property type="match status" value="1"/>
</dbReference>
<name>A0A1X9NDW2_9GAMM</name>
<dbReference type="PROSITE" id="PS51208">
    <property type="entry name" value="AUTOTRANSPORTER"/>
    <property type="match status" value="1"/>
</dbReference>
<dbReference type="InterPro" id="IPR036709">
    <property type="entry name" value="Autotransporte_beta_dom_sf"/>
</dbReference>
<dbReference type="Gene3D" id="2.40.128.130">
    <property type="entry name" value="Autotransporter beta-domain"/>
    <property type="match status" value="1"/>
</dbReference>
<dbReference type="RefSeq" id="WP_085759938.1">
    <property type="nucleotide sequence ID" value="NZ_CP019343.1"/>
</dbReference>
<dbReference type="OrthoDB" id="5699539at2"/>
<feature type="domain" description="Autotransporter" evidence="2">
    <location>
        <begin position="1597"/>
        <end position="1880"/>
    </location>
</feature>
<keyword evidence="4" id="KW-1185">Reference proteome</keyword>
<dbReference type="SUPFAM" id="SSF103515">
    <property type="entry name" value="Autotransporter"/>
    <property type="match status" value="1"/>
</dbReference>
<dbReference type="Pfam" id="PF03797">
    <property type="entry name" value="Autotransporter"/>
    <property type="match status" value="1"/>
</dbReference>
<gene>
    <name evidence="3" type="ORF">BST96_17515</name>
</gene>